<dbReference type="EMBL" id="FQUA01000002">
    <property type="protein sequence ID" value="SHE43904.1"/>
    <property type="molecule type" value="Genomic_DNA"/>
</dbReference>
<reference evidence="2" key="4">
    <citation type="submission" date="2016-11" db="EMBL/GenBank/DDBJ databases">
        <authorList>
            <person name="Varghese N."/>
            <person name="Submissions S."/>
        </authorList>
    </citation>
    <scope>NUCLEOTIDE SEQUENCE</scope>
    <source>
        <strain evidence="2">DSM 1682</strain>
    </source>
</reference>
<dbReference type="RefSeq" id="WP_082754214.1">
    <property type="nucleotide sequence ID" value="NZ_CP014223.1"/>
</dbReference>
<evidence type="ECO:0000313" key="4">
    <source>
        <dbReference type="Proteomes" id="UP000184204"/>
    </source>
</evidence>
<accession>A0A0X8V930</accession>
<dbReference type="Proteomes" id="UP000068026">
    <property type="component" value="Chromosome"/>
</dbReference>
<reference evidence="4" key="3">
    <citation type="submission" date="2016-11" db="EMBL/GenBank/DDBJ databases">
        <authorList>
            <person name="Jaros S."/>
            <person name="Januszkiewicz K."/>
            <person name="Wedrychowicz H."/>
        </authorList>
    </citation>
    <scope>NUCLEOTIDE SEQUENCE [LARGE SCALE GENOMIC DNA]</scope>
    <source>
        <strain evidence="4">DSM 1682</strain>
    </source>
</reference>
<gene>
    <name evidence="1" type="ORF">CPRO_07700</name>
    <name evidence="2" type="ORF">SAMN02745151_00710</name>
</gene>
<dbReference type="Proteomes" id="UP000184204">
    <property type="component" value="Unassembled WGS sequence"/>
</dbReference>
<organism evidence="2 4">
    <name type="scientific">Anaerotignum propionicum DSM 1682</name>
    <dbReference type="NCBI Taxonomy" id="991789"/>
    <lineage>
        <taxon>Bacteria</taxon>
        <taxon>Bacillati</taxon>
        <taxon>Bacillota</taxon>
        <taxon>Clostridia</taxon>
        <taxon>Lachnospirales</taxon>
        <taxon>Anaerotignaceae</taxon>
        <taxon>Anaerotignum</taxon>
    </lineage>
</organism>
<dbReference type="Pfam" id="PF05133">
    <property type="entry name" value="SPP1_portal"/>
    <property type="match status" value="1"/>
</dbReference>
<dbReference type="PIRSF" id="PIRSF011911">
    <property type="entry name" value="A118_put_portal"/>
    <property type="match status" value="1"/>
</dbReference>
<sequence>MQAILQYLSREGYDSVDNSYYAKIALWLSWYKGKVVQFHNYRQYNGMKKINRTRKTLGMAKKVCEDWANLELNEKVSIVIDNQSINNAVHDVLEANNFRIKGNQLLEIAYALGTGAFVEYLDGEKICIDYIRASMIYPLQWDNGEILSCAFASERVNGKKKLVYLNIHERQENGFYIIKNRMFERNGNNLTAVELPEGLVEEYNTGSSVPWFQVITPNIVNNVDLDCPMGVSVYANAIDQLEGVDLVYDSYLNEFRLGKKRIIVPNTMARMMIEDSGTVGPLFDDNDTEFYSLGIEGEENQKIQEINMEIRADAHEKAISRALSLLSDKCGLGEDRYKFENSGLKTATEVVSEKSELYQNLRKHELILEGALIHLVKAIATMLGYRNEIQVTINFDDSIIEDTAAEKQQFLQEIRDGIRQRWEYRVRFFGETEEEAKVNVTDSQSNNMLMGFGDE</sequence>
<name>A0A0X8V930_ANAPI</name>
<evidence type="ECO:0000313" key="2">
    <source>
        <dbReference type="EMBL" id="SHE43904.1"/>
    </source>
</evidence>
<dbReference type="EMBL" id="CP014223">
    <property type="protein sequence ID" value="AMJ40371.1"/>
    <property type="molecule type" value="Genomic_DNA"/>
</dbReference>
<dbReference type="InterPro" id="IPR006432">
    <property type="entry name" value="Phage_portal_A118-type"/>
</dbReference>
<keyword evidence="3" id="KW-1185">Reference proteome</keyword>
<dbReference type="InterPro" id="IPR021145">
    <property type="entry name" value="Portal_protein_SPP1_Gp6-like"/>
</dbReference>
<reference evidence="1 3" key="1">
    <citation type="journal article" date="2016" name="Genome Announc.">
        <title>Complete Genome Sequence of the Amino Acid-Fermenting Clostridium propionicum X2 (DSM 1682).</title>
        <authorList>
            <person name="Poehlein A."/>
            <person name="Schlien K."/>
            <person name="Chowdhury N.P."/>
            <person name="Gottschalk G."/>
            <person name="Buckel W."/>
            <person name="Daniel R."/>
        </authorList>
    </citation>
    <scope>NUCLEOTIDE SEQUENCE [LARGE SCALE GENOMIC DNA]</scope>
    <source>
        <strain evidence="1 3">X2</strain>
    </source>
</reference>
<dbReference type="KEGG" id="cpro:CPRO_07700"/>
<proteinExistence type="predicted"/>
<reference evidence="3" key="2">
    <citation type="submission" date="2016-01" db="EMBL/GenBank/DDBJ databases">
        <authorList>
            <person name="Poehlein A."/>
            <person name="Schlien K."/>
            <person name="Gottschalk G."/>
            <person name="Buckel W."/>
            <person name="Daniel R."/>
        </authorList>
    </citation>
    <scope>NUCLEOTIDE SEQUENCE [LARGE SCALE GENOMIC DNA]</scope>
    <source>
        <strain evidence="3">X2</strain>
    </source>
</reference>
<dbReference type="OrthoDB" id="1641671at2"/>
<dbReference type="AlphaFoldDB" id="A0A0X8V930"/>
<evidence type="ECO:0000313" key="1">
    <source>
        <dbReference type="EMBL" id="AMJ40371.1"/>
    </source>
</evidence>
<evidence type="ECO:0000313" key="3">
    <source>
        <dbReference type="Proteomes" id="UP000068026"/>
    </source>
</evidence>
<protein>
    <submittedName>
        <fullName evidence="1">Phage portal protein, SPP1 Gp6-like</fullName>
    </submittedName>
    <submittedName>
        <fullName evidence="2">Phage portal protein, putative, A118 family</fullName>
    </submittedName>
</protein>